<protein>
    <submittedName>
        <fullName evidence="3 4">Uncharacterized protein</fullName>
    </submittedName>
</protein>
<dbReference type="HOGENOM" id="CLU_1013529_0_0_1"/>
<dbReference type="RefSeq" id="XP_005838593.1">
    <property type="nucleotide sequence ID" value="XM_005838536.1"/>
</dbReference>
<dbReference type="Proteomes" id="UP000011087">
    <property type="component" value="Unassembled WGS sequence"/>
</dbReference>
<dbReference type="EMBL" id="JH992975">
    <property type="protein sequence ID" value="EKX51613.1"/>
    <property type="molecule type" value="Genomic_DNA"/>
</dbReference>
<evidence type="ECO:0000313" key="5">
    <source>
        <dbReference type="Proteomes" id="UP000011087"/>
    </source>
</evidence>
<dbReference type="Gene3D" id="1.25.40.10">
    <property type="entry name" value="Tetratricopeptide repeat domain"/>
    <property type="match status" value="1"/>
</dbReference>
<accession>L1JU47</accession>
<dbReference type="GeneID" id="17308297"/>
<dbReference type="SUPFAM" id="SSF48452">
    <property type="entry name" value="TPR-like"/>
    <property type="match status" value="1"/>
</dbReference>
<dbReference type="InterPro" id="IPR019734">
    <property type="entry name" value="TPR_rpt"/>
</dbReference>
<evidence type="ECO:0000313" key="3">
    <source>
        <dbReference type="EMBL" id="EKX51613.1"/>
    </source>
</evidence>
<dbReference type="PaxDb" id="55529-EKX51613"/>
<feature type="repeat" description="TPR" evidence="1">
    <location>
        <begin position="218"/>
        <end position="251"/>
    </location>
</feature>
<reference evidence="4" key="3">
    <citation type="submission" date="2016-03" db="UniProtKB">
        <authorList>
            <consortium name="EnsemblProtists"/>
        </authorList>
    </citation>
    <scope>IDENTIFICATION</scope>
</reference>
<dbReference type="AlphaFoldDB" id="L1JU47"/>
<evidence type="ECO:0000256" key="2">
    <source>
        <dbReference type="SAM" id="MobiDB-lite"/>
    </source>
</evidence>
<keyword evidence="1" id="KW-0802">TPR repeat</keyword>
<feature type="region of interest" description="Disordered" evidence="2">
    <location>
        <begin position="47"/>
        <end position="134"/>
    </location>
</feature>
<keyword evidence="5" id="KW-1185">Reference proteome</keyword>
<evidence type="ECO:0000256" key="1">
    <source>
        <dbReference type="PROSITE-ProRule" id="PRU00339"/>
    </source>
</evidence>
<name>L1JU47_GUITC</name>
<organism evidence="3">
    <name type="scientific">Guillardia theta (strain CCMP2712)</name>
    <name type="common">Cryptophyte</name>
    <dbReference type="NCBI Taxonomy" id="905079"/>
    <lineage>
        <taxon>Eukaryota</taxon>
        <taxon>Cryptophyceae</taxon>
        <taxon>Pyrenomonadales</taxon>
        <taxon>Geminigeraceae</taxon>
        <taxon>Guillardia</taxon>
    </lineage>
</organism>
<reference evidence="5" key="2">
    <citation type="submission" date="2012-11" db="EMBL/GenBank/DDBJ databases">
        <authorList>
            <person name="Kuo A."/>
            <person name="Curtis B.A."/>
            <person name="Tanifuji G."/>
            <person name="Burki F."/>
            <person name="Gruber A."/>
            <person name="Irimia M."/>
            <person name="Maruyama S."/>
            <person name="Arias M.C."/>
            <person name="Ball S.G."/>
            <person name="Gile G.H."/>
            <person name="Hirakawa Y."/>
            <person name="Hopkins J.F."/>
            <person name="Rensing S.A."/>
            <person name="Schmutz J."/>
            <person name="Symeonidi A."/>
            <person name="Elias M."/>
            <person name="Eveleigh R.J."/>
            <person name="Herman E.K."/>
            <person name="Klute M.J."/>
            <person name="Nakayama T."/>
            <person name="Obornik M."/>
            <person name="Reyes-Prieto A."/>
            <person name="Armbrust E.V."/>
            <person name="Aves S.J."/>
            <person name="Beiko R.G."/>
            <person name="Coutinho P."/>
            <person name="Dacks J.B."/>
            <person name="Durnford D.G."/>
            <person name="Fast N.M."/>
            <person name="Green B.R."/>
            <person name="Grisdale C."/>
            <person name="Hempe F."/>
            <person name="Henrissat B."/>
            <person name="Hoppner M.P."/>
            <person name="Ishida K.-I."/>
            <person name="Kim E."/>
            <person name="Koreny L."/>
            <person name="Kroth P.G."/>
            <person name="Liu Y."/>
            <person name="Malik S.-B."/>
            <person name="Maier U.G."/>
            <person name="McRose D."/>
            <person name="Mock T."/>
            <person name="Neilson J.A."/>
            <person name="Onodera N.T."/>
            <person name="Poole A.M."/>
            <person name="Pritham E.J."/>
            <person name="Richards T.A."/>
            <person name="Rocap G."/>
            <person name="Roy S.W."/>
            <person name="Sarai C."/>
            <person name="Schaack S."/>
            <person name="Shirato S."/>
            <person name="Slamovits C.H."/>
            <person name="Spencer D.F."/>
            <person name="Suzuki S."/>
            <person name="Worden A.Z."/>
            <person name="Zauner S."/>
            <person name="Barry K."/>
            <person name="Bell C."/>
            <person name="Bharti A.K."/>
            <person name="Crow J.A."/>
            <person name="Grimwood J."/>
            <person name="Kramer R."/>
            <person name="Lindquist E."/>
            <person name="Lucas S."/>
            <person name="Salamov A."/>
            <person name="McFadden G.I."/>
            <person name="Lane C.E."/>
            <person name="Keeling P.J."/>
            <person name="Gray M.W."/>
            <person name="Grigoriev I.V."/>
            <person name="Archibald J.M."/>
        </authorList>
    </citation>
    <scope>NUCLEOTIDE SEQUENCE</scope>
    <source>
        <strain evidence="5">CCMP2712</strain>
    </source>
</reference>
<reference evidence="3 5" key="1">
    <citation type="journal article" date="2012" name="Nature">
        <title>Algal genomes reveal evolutionary mosaicism and the fate of nucleomorphs.</title>
        <authorList>
            <consortium name="DOE Joint Genome Institute"/>
            <person name="Curtis B.A."/>
            <person name="Tanifuji G."/>
            <person name="Burki F."/>
            <person name="Gruber A."/>
            <person name="Irimia M."/>
            <person name="Maruyama S."/>
            <person name="Arias M.C."/>
            <person name="Ball S.G."/>
            <person name="Gile G.H."/>
            <person name="Hirakawa Y."/>
            <person name="Hopkins J.F."/>
            <person name="Kuo A."/>
            <person name="Rensing S.A."/>
            <person name="Schmutz J."/>
            <person name="Symeonidi A."/>
            <person name="Elias M."/>
            <person name="Eveleigh R.J."/>
            <person name="Herman E.K."/>
            <person name="Klute M.J."/>
            <person name="Nakayama T."/>
            <person name="Obornik M."/>
            <person name="Reyes-Prieto A."/>
            <person name="Armbrust E.V."/>
            <person name="Aves S.J."/>
            <person name="Beiko R.G."/>
            <person name="Coutinho P."/>
            <person name="Dacks J.B."/>
            <person name="Durnford D.G."/>
            <person name="Fast N.M."/>
            <person name="Green B.R."/>
            <person name="Grisdale C.J."/>
            <person name="Hempel F."/>
            <person name="Henrissat B."/>
            <person name="Hoppner M.P."/>
            <person name="Ishida K."/>
            <person name="Kim E."/>
            <person name="Koreny L."/>
            <person name="Kroth P.G."/>
            <person name="Liu Y."/>
            <person name="Malik S.B."/>
            <person name="Maier U.G."/>
            <person name="McRose D."/>
            <person name="Mock T."/>
            <person name="Neilson J.A."/>
            <person name="Onodera N.T."/>
            <person name="Poole A.M."/>
            <person name="Pritham E.J."/>
            <person name="Richards T.A."/>
            <person name="Rocap G."/>
            <person name="Roy S.W."/>
            <person name="Sarai C."/>
            <person name="Schaack S."/>
            <person name="Shirato S."/>
            <person name="Slamovits C.H."/>
            <person name="Spencer D.F."/>
            <person name="Suzuki S."/>
            <person name="Worden A.Z."/>
            <person name="Zauner S."/>
            <person name="Barry K."/>
            <person name="Bell C."/>
            <person name="Bharti A.K."/>
            <person name="Crow J.A."/>
            <person name="Grimwood J."/>
            <person name="Kramer R."/>
            <person name="Lindquist E."/>
            <person name="Lucas S."/>
            <person name="Salamov A."/>
            <person name="McFadden G.I."/>
            <person name="Lane C.E."/>
            <person name="Keeling P.J."/>
            <person name="Gray M.W."/>
            <person name="Grigoriev I.V."/>
            <person name="Archibald J.M."/>
        </authorList>
    </citation>
    <scope>NUCLEOTIDE SEQUENCE</scope>
    <source>
        <strain evidence="3 5">CCMP2712</strain>
    </source>
</reference>
<dbReference type="PROSITE" id="PS50005">
    <property type="entry name" value="TPR"/>
    <property type="match status" value="1"/>
</dbReference>
<evidence type="ECO:0000313" key="4">
    <source>
        <dbReference type="EnsemblProtists" id="EKX51613"/>
    </source>
</evidence>
<dbReference type="KEGG" id="gtt:GUITHDRAFT_134508"/>
<feature type="compositionally biased region" description="Polar residues" evidence="2">
    <location>
        <begin position="51"/>
        <end position="62"/>
    </location>
</feature>
<feature type="compositionally biased region" description="Basic and acidic residues" evidence="2">
    <location>
        <begin position="69"/>
        <end position="123"/>
    </location>
</feature>
<proteinExistence type="predicted"/>
<gene>
    <name evidence="3" type="ORF">GUITHDRAFT_134508</name>
</gene>
<sequence length="275" mass="31760">MAENHNNQDLYELLLPGTRQRHLNMVHENDVLESALEEVRNWKKGKRLPTESMQSRRQSSLYESRPVNSRREESFKFEEKPQTDSRSRILTRLDELLKEDKERKNSRTRTKDSKEDAREDKFVRISQDQPLKEPKKDKDSIWEAVYKAEKCFETDDVIKGIDYLMDAVAANPDEPRIVILLAQKFASKLPFVDLSLFGKALVLVKNLRKRGVTSKQKAEVCIVFGKCYEEFGRKDLALASFAEAIQLQPAAHDPLHSTAVFLHARCLQGEQKSSV</sequence>
<dbReference type="EnsemblProtists" id="EKX51613">
    <property type="protein sequence ID" value="EKX51613"/>
    <property type="gene ID" value="GUITHDRAFT_134508"/>
</dbReference>
<dbReference type="InterPro" id="IPR011990">
    <property type="entry name" value="TPR-like_helical_dom_sf"/>
</dbReference>